<feature type="compositionally biased region" description="Basic and acidic residues" evidence="1">
    <location>
        <begin position="134"/>
        <end position="145"/>
    </location>
</feature>
<accession>A0AAV3Q3H3</accession>
<sequence length="233" mass="25668">MSMPIPGTSQLKLRGENPVEVSSVRGDGLETYTRTSPVWVGNEDVTGQQSRYGAPTIEAAASESPTSPARVAGQMKFPTQYGMGKIQGSQKKLRGCYLASTKRIKAQEDMGSTSERPEELKDRNVCTQEVLEESLKKGRPHEEIRSIPFDEGDPPKKEALRLTGSIAALTQFISCVGDLSFSFFKPIKKGKEFEWAPSMRDRFKRKRRSCSLLSCCTGSSPEMSCNSISQSLS</sequence>
<gene>
    <name evidence="2" type="ORF">LIER_14353</name>
</gene>
<evidence type="ECO:0000313" key="2">
    <source>
        <dbReference type="EMBL" id="GAA0156993.1"/>
    </source>
</evidence>
<dbReference type="AlphaFoldDB" id="A0AAV3Q3H3"/>
<organism evidence="2 3">
    <name type="scientific">Lithospermum erythrorhizon</name>
    <name type="common">Purple gromwell</name>
    <name type="synonym">Lithospermum officinale var. erythrorhizon</name>
    <dbReference type="NCBI Taxonomy" id="34254"/>
    <lineage>
        <taxon>Eukaryota</taxon>
        <taxon>Viridiplantae</taxon>
        <taxon>Streptophyta</taxon>
        <taxon>Embryophyta</taxon>
        <taxon>Tracheophyta</taxon>
        <taxon>Spermatophyta</taxon>
        <taxon>Magnoliopsida</taxon>
        <taxon>eudicotyledons</taxon>
        <taxon>Gunneridae</taxon>
        <taxon>Pentapetalae</taxon>
        <taxon>asterids</taxon>
        <taxon>lamiids</taxon>
        <taxon>Boraginales</taxon>
        <taxon>Boraginaceae</taxon>
        <taxon>Boraginoideae</taxon>
        <taxon>Lithospermeae</taxon>
        <taxon>Lithospermum</taxon>
    </lineage>
</organism>
<dbReference type="Proteomes" id="UP001454036">
    <property type="component" value="Unassembled WGS sequence"/>
</dbReference>
<reference evidence="2 3" key="1">
    <citation type="submission" date="2024-01" db="EMBL/GenBank/DDBJ databases">
        <title>The complete chloroplast genome sequence of Lithospermum erythrorhizon: insights into the phylogenetic relationship among Boraginaceae species and the maternal lineages of purple gromwells.</title>
        <authorList>
            <person name="Okada T."/>
            <person name="Watanabe K."/>
        </authorList>
    </citation>
    <scope>NUCLEOTIDE SEQUENCE [LARGE SCALE GENOMIC DNA]</scope>
</reference>
<proteinExistence type="predicted"/>
<evidence type="ECO:0000256" key="1">
    <source>
        <dbReference type="SAM" id="MobiDB-lite"/>
    </source>
</evidence>
<keyword evidence="3" id="KW-1185">Reference proteome</keyword>
<comment type="caution">
    <text evidence="2">The sequence shown here is derived from an EMBL/GenBank/DDBJ whole genome shotgun (WGS) entry which is preliminary data.</text>
</comment>
<protein>
    <submittedName>
        <fullName evidence="2">Uncharacterized protein</fullName>
    </submittedName>
</protein>
<evidence type="ECO:0000313" key="3">
    <source>
        <dbReference type="Proteomes" id="UP001454036"/>
    </source>
</evidence>
<name>A0AAV3Q3H3_LITER</name>
<feature type="region of interest" description="Disordered" evidence="1">
    <location>
        <begin position="1"/>
        <end position="28"/>
    </location>
</feature>
<feature type="region of interest" description="Disordered" evidence="1">
    <location>
        <begin position="134"/>
        <end position="156"/>
    </location>
</feature>
<dbReference type="EMBL" id="BAABME010002996">
    <property type="protein sequence ID" value="GAA0156993.1"/>
    <property type="molecule type" value="Genomic_DNA"/>
</dbReference>